<evidence type="ECO:0000313" key="2">
    <source>
        <dbReference type="Proteomes" id="UP000184088"/>
    </source>
</evidence>
<proteinExistence type="predicted"/>
<accession>A0A1M5FNV4</accession>
<evidence type="ECO:0000313" key="1">
    <source>
        <dbReference type="EMBL" id="SHF93220.1"/>
    </source>
</evidence>
<dbReference type="Proteomes" id="UP000184088">
    <property type="component" value="Unassembled WGS sequence"/>
</dbReference>
<protein>
    <submittedName>
        <fullName evidence="1">Uncharacterized protein</fullName>
    </submittedName>
</protein>
<keyword evidence="2" id="KW-1185">Reference proteome</keyword>
<name>A0A1M5FNV4_9THEO</name>
<organism evidence="1 2">
    <name type="scientific">Caldanaerobius fijiensis DSM 17918</name>
    <dbReference type="NCBI Taxonomy" id="1121256"/>
    <lineage>
        <taxon>Bacteria</taxon>
        <taxon>Bacillati</taxon>
        <taxon>Bacillota</taxon>
        <taxon>Clostridia</taxon>
        <taxon>Thermoanaerobacterales</taxon>
        <taxon>Thermoanaerobacteraceae</taxon>
        <taxon>Caldanaerobius</taxon>
    </lineage>
</organism>
<dbReference type="EMBL" id="FQVH01000073">
    <property type="protein sequence ID" value="SHF93220.1"/>
    <property type="molecule type" value="Genomic_DNA"/>
</dbReference>
<gene>
    <name evidence="1" type="ORF">SAMN02746089_02788</name>
</gene>
<reference evidence="1 2" key="1">
    <citation type="submission" date="2016-11" db="EMBL/GenBank/DDBJ databases">
        <authorList>
            <person name="Jaros S."/>
            <person name="Januszkiewicz K."/>
            <person name="Wedrychowicz H."/>
        </authorList>
    </citation>
    <scope>NUCLEOTIDE SEQUENCE [LARGE SCALE GENOMIC DNA]</scope>
    <source>
        <strain evidence="1 2">DSM 17918</strain>
    </source>
</reference>
<dbReference type="AlphaFoldDB" id="A0A1M5FNV4"/>
<sequence>MDFCINLFKGILNIRGDKMFKSTIKKDNYGYLFGSEKYFVYLD</sequence>